<sequence length="137" mass="15799">MEQKYNIKNGEIIFDENKIVIIDSAKKEIRTKILLSSIWTVYGILSVFRGLKTEDQFVLWSGLFIGIAHLIILIFTIFRTSKNTIENSSIKTIALKNRFGNSFLDIKLKNNKTRRVNLLDEIPDELKNLVSILNSIQ</sequence>
<keyword evidence="1" id="KW-0812">Transmembrane</keyword>
<reference evidence="2 3" key="1">
    <citation type="submission" date="2018-10" db="EMBL/GenBank/DDBJ databases">
        <title>Genomic Encyclopedia of Archaeal and Bacterial Type Strains, Phase II (KMG-II): from individual species to whole genera.</title>
        <authorList>
            <person name="Goeker M."/>
        </authorList>
    </citation>
    <scope>NUCLEOTIDE SEQUENCE [LARGE SCALE GENOMIC DNA]</scope>
    <source>
        <strain evidence="2 3">DSM 19727</strain>
    </source>
</reference>
<dbReference type="OrthoDB" id="1120436at2"/>
<evidence type="ECO:0000313" key="2">
    <source>
        <dbReference type="EMBL" id="RMA77863.1"/>
    </source>
</evidence>
<protein>
    <submittedName>
        <fullName evidence="2">Uncharacterized protein</fullName>
    </submittedName>
</protein>
<gene>
    <name evidence="2" type="ORF">BC961_0214</name>
</gene>
<evidence type="ECO:0000313" key="3">
    <source>
        <dbReference type="Proteomes" id="UP000280368"/>
    </source>
</evidence>
<evidence type="ECO:0000256" key="1">
    <source>
        <dbReference type="SAM" id="Phobius"/>
    </source>
</evidence>
<organism evidence="2 3">
    <name type="scientific">Flavobacterium weaverense</name>
    <dbReference type="NCBI Taxonomy" id="271156"/>
    <lineage>
        <taxon>Bacteria</taxon>
        <taxon>Pseudomonadati</taxon>
        <taxon>Bacteroidota</taxon>
        <taxon>Flavobacteriia</taxon>
        <taxon>Flavobacteriales</taxon>
        <taxon>Flavobacteriaceae</taxon>
        <taxon>Flavobacterium</taxon>
    </lineage>
</organism>
<keyword evidence="1" id="KW-0472">Membrane</keyword>
<accession>A0A3L9ZYQ6</accession>
<comment type="caution">
    <text evidence="2">The sequence shown here is derived from an EMBL/GenBank/DDBJ whole genome shotgun (WGS) entry which is preliminary data.</text>
</comment>
<feature type="transmembrane region" description="Helical" evidence="1">
    <location>
        <begin position="57"/>
        <end position="78"/>
    </location>
</feature>
<keyword evidence="3" id="KW-1185">Reference proteome</keyword>
<dbReference type="EMBL" id="REFH01000007">
    <property type="protein sequence ID" value="RMA77863.1"/>
    <property type="molecule type" value="Genomic_DNA"/>
</dbReference>
<keyword evidence="1" id="KW-1133">Transmembrane helix</keyword>
<dbReference type="RefSeq" id="WP_121924000.1">
    <property type="nucleotide sequence ID" value="NZ_CBCSGA010000002.1"/>
</dbReference>
<feature type="transmembrane region" description="Helical" evidence="1">
    <location>
        <begin position="33"/>
        <end position="51"/>
    </location>
</feature>
<proteinExistence type="predicted"/>
<name>A0A3L9ZYQ6_9FLAO</name>
<dbReference type="Proteomes" id="UP000280368">
    <property type="component" value="Unassembled WGS sequence"/>
</dbReference>
<dbReference type="AlphaFoldDB" id="A0A3L9ZYQ6"/>